<dbReference type="InterPro" id="IPR053793">
    <property type="entry name" value="PB1-like"/>
</dbReference>
<evidence type="ECO:0000313" key="4">
    <source>
        <dbReference type="Proteomes" id="UP001177003"/>
    </source>
</evidence>
<feature type="domain" description="PB1" evidence="1">
    <location>
        <begin position="90"/>
        <end position="171"/>
    </location>
</feature>
<dbReference type="EMBL" id="OX465084">
    <property type="protein sequence ID" value="CAI9298360.1"/>
    <property type="molecule type" value="Genomic_DNA"/>
</dbReference>
<dbReference type="PANTHER" id="PTHR31384:SF9">
    <property type="entry name" value="AUXIN RESPONSE FACTOR 19"/>
    <property type="match status" value="1"/>
</dbReference>
<sequence length="211" mass="24268">MNFLTPVRCLLQCLTQAPIAPQKTVLARDEHEVQQVYKRGTVGRSNYIDAYTGRFGVPHMAFNSINSTINNGGLLNSGVWAPPQPIQQMRTYTRVYKRGAIGRSIDITSYLGYDELKQDLARRFGIEGQLDGQQRIGWKLRYVDHENDILLVGNDPWETRVLISVMQRKDNISEVWVHMIQHGCHHIVLKITLILHIMVPKGNSYLKEEWK</sequence>
<dbReference type="GO" id="GO:0009725">
    <property type="term" value="P:response to hormone"/>
    <property type="evidence" value="ECO:0007669"/>
    <property type="project" value="InterPro"/>
</dbReference>
<dbReference type="GO" id="GO:0003677">
    <property type="term" value="F:DNA binding"/>
    <property type="evidence" value="ECO:0007669"/>
    <property type="project" value="InterPro"/>
</dbReference>
<keyword evidence="4" id="KW-1185">Reference proteome</keyword>
<dbReference type="PANTHER" id="PTHR31384">
    <property type="entry name" value="AUXIN RESPONSE FACTOR 4-RELATED"/>
    <property type="match status" value="1"/>
</dbReference>
<dbReference type="Gene3D" id="3.10.20.90">
    <property type="entry name" value="Phosphatidylinositol 3-kinase Catalytic Subunit, Chain A, domain 1"/>
    <property type="match status" value="1"/>
</dbReference>
<evidence type="ECO:0000313" key="3">
    <source>
        <dbReference type="EMBL" id="CAI9298360.1"/>
    </source>
</evidence>
<evidence type="ECO:0000259" key="1">
    <source>
        <dbReference type="PROSITE" id="PS51745"/>
    </source>
</evidence>
<organism evidence="3 4">
    <name type="scientific">Lactuca saligna</name>
    <name type="common">Willowleaf lettuce</name>
    <dbReference type="NCBI Taxonomy" id="75948"/>
    <lineage>
        <taxon>Eukaryota</taxon>
        <taxon>Viridiplantae</taxon>
        <taxon>Streptophyta</taxon>
        <taxon>Embryophyta</taxon>
        <taxon>Tracheophyta</taxon>
        <taxon>Spermatophyta</taxon>
        <taxon>Magnoliopsida</taxon>
        <taxon>eudicotyledons</taxon>
        <taxon>Gunneridae</taxon>
        <taxon>Pentapetalae</taxon>
        <taxon>asterids</taxon>
        <taxon>campanulids</taxon>
        <taxon>Asterales</taxon>
        <taxon>Asteraceae</taxon>
        <taxon>Cichorioideae</taxon>
        <taxon>Cichorieae</taxon>
        <taxon>Lactucinae</taxon>
        <taxon>Lactuca</taxon>
    </lineage>
</organism>
<dbReference type="AlphaFoldDB" id="A0AA36EM31"/>
<evidence type="ECO:0000313" key="2">
    <source>
        <dbReference type="EMBL" id="CAI9260484.1"/>
    </source>
</evidence>
<dbReference type="Proteomes" id="UP001177003">
    <property type="component" value="Chromosome 0"/>
</dbReference>
<accession>A0AA36EM31</accession>
<dbReference type="EMBL" id="OX465086">
    <property type="protein sequence ID" value="CAI9260484.1"/>
    <property type="molecule type" value="Genomic_DNA"/>
</dbReference>
<dbReference type="GO" id="GO:0006355">
    <property type="term" value="P:regulation of DNA-templated transcription"/>
    <property type="evidence" value="ECO:0007669"/>
    <property type="project" value="InterPro"/>
</dbReference>
<protein>
    <recommendedName>
        <fullName evidence="1">PB1 domain-containing protein</fullName>
    </recommendedName>
</protein>
<reference evidence="3" key="1">
    <citation type="submission" date="2023-04" db="EMBL/GenBank/DDBJ databases">
        <authorList>
            <person name="Vijverberg K."/>
            <person name="Xiong W."/>
            <person name="Schranz E."/>
        </authorList>
    </citation>
    <scope>NUCLEOTIDE SEQUENCE</scope>
</reference>
<proteinExistence type="predicted"/>
<gene>
    <name evidence="2" type="ORF">LSALG_LOCUS1321</name>
    <name evidence="3" type="ORF">LSALG_LOCUS37130</name>
</gene>
<dbReference type="Proteomes" id="UP001177003">
    <property type="component" value="Chromosome 8"/>
</dbReference>
<name>A0AA36EM31_LACSI</name>
<dbReference type="InterPro" id="IPR044835">
    <property type="entry name" value="ARF_plant"/>
</dbReference>
<dbReference type="PROSITE" id="PS51745">
    <property type="entry name" value="PB1"/>
    <property type="match status" value="1"/>
</dbReference>
<dbReference type="SUPFAM" id="SSF54277">
    <property type="entry name" value="CAD &amp; PB1 domains"/>
    <property type="match status" value="1"/>
</dbReference>